<dbReference type="OrthoDB" id="799806at2"/>
<proteinExistence type="predicted"/>
<dbReference type="AlphaFoldDB" id="A0A1G7LTA8"/>
<keyword evidence="1" id="KW-1133">Transmembrane helix</keyword>
<dbReference type="Proteomes" id="UP000199072">
    <property type="component" value="Unassembled WGS sequence"/>
</dbReference>
<keyword evidence="1" id="KW-0812">Transmembrane</keyword>
<organism evidence="2 3">
    <name type="scientific">Mucilaginibacter pineti</name>
    <dbReference type="NCBI Taxonomy" id="1391627"/>
    <lineage>
        <taxon>Bacteria</taxon>
        <taxon>Pseudomonadati</taxon>
        <taxon>Bacteroidota</taxon>
        <taxon>Sphingobacteriia</taxon>
        <taxon>Sphingobacteriales</taxon>
        <taxon>Sphingobacteriaceae</taxon>
        <taxon>Mucilaginibacter</taxon>
    </lineage>
</organism>
<feature type="transmembrane region" description="Helical" evidence="1">
    <location>
        <begin position="7"/>
        <end position="25"/>
    </location>
</feature>
<evidence type="ECO:0000256" key="1">
    <source>
        <dbReference type="SAM" id="Phobius"/>
    </source>
</evidence>
<evidence type="ECO:0000313" key="2">
    <source>
        <dbReference type="EMBL" id="SDF52778.1"/>
    </source>
</evidence>
<feature type="transmembrane region" description="Helical" evidence="1">
    <location>
        <begin position="31"/>
        <end position="48"/>
    </location>
</feature>
<name>A0A1G7LTA8_9SPHI</name>
<evidence type="ECO:0000313" key="3">
    <source>
        <dbReference type="Proteomes" id="UP000199072"/>
    </source>
</evidence>
<gene>
    <name evidence="2" type="ORF">SAMN05216464_119100</name>
</gene>
<accession>A0A1G7LTA8</accession>
<dbReference type="RefSeq" id="WP_091156094.1">
    <property type="nucleotide sequence ID" value="NZ_FNAI01000019.1"/>
</dbReference>
<keyword evidence="1" id="KW-0472">Membrane</keyword>
<reference evidence="2 3" key="1">
    <citation type="submission" date="2016-10" db="EMBL/GenBank/DDBJ databases">
        <authorList>
            <person name="de Groot N.N."/>
        </authorList>
    </citation>
    <scope>NUCLEOTIDE SEQUENCE [LARGE SCALE GENOMIC DNA]</scope>
    <source>
        <strain evidence="2 3">47C3B</strain>
    </source>
</reference>
<dbReference type="EMBL" id="FNAI01000019">
    <property type="protein sequence ID" value="SDF52778.1"/>
    <property type="molecule type" value="Genomic_DNA"/>
</dbReference>
<sequence>MKLFLKCIIYTLFVICLTASSILLYQAHPEVQLAFIIPGLFILVYSVISDDLGLKRHPSVRLRLTKGR</sequence>
<keyword evidence="3" id="KW-1185">Reference proteome</keyword>
<protein>
    <submittedName>
        <fullName evidence="2">Uncharacterized protein</fullName>
    </submittedName>
</protein>